<dbReference type="PANTHER" id="PTHR10582">
    <property type="entry name" value="TRANSIENT RECEPTOR POTENTIAL ION CHANNEL PROTEIN"/>
    <property type="match status" value="1"/>
</dbReference>
<keyword evidence="3" id="KW-0677">Repeat</keyword>
<dbReference type="SUPFAM" id="SSF48403">
    <property type="entry name" value="Ankyrin repeat"/>
    <property type="match status" value="1"/>
</dbReference>
<feature type="transmembrane region" description="Helical" evidence="6">
    <location>
        <begin position="834"/>
        <end position="855"/>
    </location>
</feature>
<keyword evidence="2 6" id="KW-0812">Transmembrane</keyword>
<evidence type="ECO:0000256" key="1">
    <source>
        <dbReference type="ARBA" id="ARBA00004141"/>
    </source>
</evidence>
<sequence length="1338" mass="149919">MMATLVMVAPVETKKGRKIVRRTTRKKTNLKRRTCRTKARRLLLTEATHTKQNKMIQREGMLQEQLVQKDGGDRTVLHLAALSGDHDNLAAAIDIVAKHLDESQMLEMLKSKDAATGHTVLMVAAASGEAKNFKRVRSALSLTLSQDKAELKQHLMEKDGQHRTLLHLAALSGNKDTVDAVWDACKERGIEAAEMGSRQPFPCGGTTALMKAVEGRDMDKFMDEFERELQKANEPKDAQGNHGEAEELYDRLQDTLEKVLEPDHPELATRINNRVVLSEMQVGDIISSKNVVGETLLSKAIESGDVQLFELVRKCAWAFLSPTQRGDLVESKNTFGESLLAKAFDIGDENLFKATLDCAWEVLDHHQLVEVLTLADMEGVMPTTVYDAHEVVACMLRKAFDTENLGVIEAALKFVVGRCKSFGTEVDWGTIERWMKGYPRSVRSLHARLARRLMDRSLSGRKVAERRSSWMDGAFSYEARDVPERFHADDFKMLFSLIANSARPSASELKGLSRKAASGDVFKRCCLRAVTSAANPFIPGVTLSIRLTEAAKQASEGERRALFETKSSIDEMLLEMFERLPQTVRGFEEQAGTDSCTNVLEPELMRAQSGSNDLGGPLDMIISDPLQLETFCKVPLIMDFLSSKFTLGLPDLMDTAGLLKNEHQLWYLEEDGLFRDEHGLGLDGIPVALLEALLKGVRQGIWDNTPTLTFLPGAQFIVAAMVAAPTKYYEVPAMRMLLDFVVYVGMVAALSYFVLFHSTTGSDPGLDGIADHRFSLSEGACALIFITAGAYREGREMKRGIRAYFKDQWNVLDALGMLFLFVGLVIRWDDWTSTWGPAFYALSAPLVVARVLFFAQILQFQGPMVQVIFRMTATLLQFGAVMLVVMIGFTMALHVIFRDVEDFGDTLLGLFKAMLGETGFFDEFSGGRYDPVATILVVVYLFIVTVMLLNLLIAILSTEHAQVQENTGGAFKVSKARIIAHYRTVVDNDVLPAPFNLVQLLLSLGVIAMTFPYCFLLEAKREQSETERPAIDEHGRLFWGNVWEGARQRHRGARRAFGQLVWWLVLGPVAVAGGAILWGLSGFFYAQYAWHSWLSTTDEQDCFFGFLLESDEEPDAEDMSKEVVMFGSCGSPLWRMLQGLGIVFRFLLEWIGVVLAWFLTFLLCILGAPCCLFLRWLVLPGTEFFSWCWKLAACRSTQDPDEDEESPKRLSTPTIESMLKKGRSGVGAEKLLEFLEDPMNDKDVRQDEKEKKTTVEHIKLLRDRLEKTTVEHTKILRDRLEKTTDKQLQELRKNVASKEELEELRNHVASKVQDMQGGLEKILALVQELKSTTISCGI</sequence>
<evidence type="ECO:0000259" key="7">
    <source>
        <dbReference type="Pfam" id="PF00520"/>
    </source>
</evidence>
<evidence type="ECO:0000256" key="3">
    <source>
        <dbReference type="ARBA" id="ARBA00022737"/>
    </source>
</evidence>
<reference evidence="8 9" key="1">
    <citation type="journal article" date="2010" name="Nature">
        <title>The Ectocarpus genome and the independent evolution of multicellularity in brown algae.</title>
        <authorList>
            <person name="Cock J.M."/>
            <person name="Sterck L."/>
            <person name="Rouze P."/>
            <person name="Scornet D."/>
            <person name="Allen A.E."/>
            <person name="Amoutzias G."/>
            <person name="Anthouard V."/>
            <person name="Artiguenave F."/>
            <person name="Aury J.M."/>
            <person name="Badger J.H."/>
            <person name="Beszteri B."/>
            <person name="Billiau K."/>
            <person name="Bonnet E."/>
            <person name="Bothwell J.H."/>
            <person name="Bowler C."/>
            <person name="Boyen C."/>
            <person name="Brownlee C."/>
            <person name="Carrano C.J."/>
            <person name="Charrier B."/>
            <person name="Cho G.Y."/>
            <person name="Coelho S.M."/>
            <person name="Collen J."/>
            <person name="Corre E."/>
            <person name="Da Silva C."/>
            <person name="Delage L."/>
            <person name="Delaroque N."/>
            <person name="Dittami S.M."/>
            <person name="Doulbeau S."/>
            <person name="Elias M."/>
            <person name="Farnham G."/>
            <person name="Gachon C.M."/>
            <person name="Gschloessl B."/>
            <person name="Heesch S."/>
            <person name="Jabbari K."/>
            <person name="Jubin C."/>
            <person name="Kawai H."/>
            <person name="Kimura K."/>
            <person name="Kloareg B."/>
            <person name="Kupper F.C."/>
            <person name="Lang D."/>
            <person name="Le Bail A."/>
            <person name="Leblanc C."/>
            <person name="Lerouge P."/>
            <person name="Lohr M."/>
            <person name="Lopez P.J."/>
            <person name="Martens C."/>
            <person name="Maumus F."/>
            <person name="Michel G."/>
            <person name="Miranda-Saavedra D."/>
            <person name="Morales J."/>
            <person name="Moreau H."/>
            <person name="Motomura T."/>
            <person name="Nagasato C."/>
            <person name="Napoli C.A."/>
            <person name="Nelson D.R."/>
            <person name="Nyvall-Collen P."/>
            <person name="Peters A.F."/>
            <person name="Pommier C."/>
            <person name="Potin P."/>
            <person name="Poulain J."/>
            <person name="Quesneville H."/>
            <person name="Read B."/>
            <person name="Rensing S.A."/>
            <person name="Ritter A."/>
            <person name="Rousvoal S."/>
            <person name="Samanta M."/>
            <person name="Samson G."/>
            <person name="Schroeder D.C."/>
            <person name="Segurens B."/>
            <person name="Strittmatter M."/>
            <person name="Tonon T."/>
            <person name="Tregear J.W."/>
            <person name="Valentin K."/>
            <person name="von Dassow P."/>
            <person name="Yamagishi T."/>
            <person name="Van de Peer Y."/>
            <person name="Wincker P."/>
        </authorList>
    </citation>
    <scope>NUCLEOTIDE SEQUENCE [LARGE SCALE GENOMIC DNA]</scope>
    <source>
        <strain evidence="9">Ec32 / CCAP1310/4</strain>
    </source>
</reference>
<dbReference type="OrthoDB" id="301415at2759"/>
<dbReference type="Gene3D" id="1.25.40.10">
    <property type="entry name" value="Tetratricopeptide repeat domain"/>
    <property type="match status" value="1"/>
</dbReference>
<dbReference type="PANTHER" id="PTHR10582:SF2">
    <property type="entry name" value="INACTIVE"/>
    <property type="match status" value="1"/>
</dbReference>
<dbReference type="EMBL" id="FN648579">
    <property type="protein sequence ID" value="CBJ32873.1"/>
    <property type="molecule type" value="Genomic_DNA"/>
</dbReference>
<feature type="transmembrane region" description="Helical" evidence="6">
    <location>
        <begin position="875"/>
        <end position="897"/>
    </location>
</feature>
<evidence type="ECO:0000313" key="9">
    <source>
        <dbReference type="Proteomes" id="UP000002630"/>
    </source>
</evidence>
<keyword evidence="9" id="KW-1185">Reference proteome</keyword>
<dbReference type="InParanoid" id="D7FZR6"/>
<feature type="transmembrane region" description="Helical" evidence="6">
    <location>
        <begin position="1060"/>
        <end position="1086"/>
    </location>
</feature>
<feature type="transmembrane region" description="Helical" evidence="6">
    <location>
        <begin position="1150"/>
        <end position="1174"/>
    </location>
</feature>
<evidence type="ECO:0000313" key="8">
    <source>
        <dbReference type="EMBL" id="CBJ32873.1"/>
    </source>
</evidence>
<dbReference type="InterPro" id="IPR011990">
    <property type="entry name" value="TPR-like_helical_dom_sf"/>
</dbReference>
<dbReference type="eggNOG" id="KOG3614">
    <property type="taxonomic scope" value="Eukaryota"/>
</dbReference>
<evidence type="ECO:0000256" key="2">
    <source>
        <dbReference type="ARBA" id="ARBA00022692"/>
    </source>
</evidence>
<dbReference type="GO" id="GO:0098703">
    <property type="term" value="P:calcium ion import across plasma membrane"/>
    <property type="evidence" value="ECO:0007669"/>
    <property type="project" value="TreeGrafter"/>
</dbReference>
<feature type="transmembrane region" description="Helical" evidence="6">
    <location>
        <begin position="933"/>
        <end position="956"/>
    </location>
</feature>
<evidence type="ECO:0000256" key="6">
    <source>
        <dbReference type="SAM" id="Phobius"/>
    </source>
</evidence>
<proteinExistence type="predicted"/>
<dbReference type="GO" id="GO:0005216">
    <property type="term" value="F:monoatomic ion channel activity"/>
    <property type="evidence" value="ECO:0007669"/>
    <property type="project" value="InterPro"/>
</dbReference>
<keyword evidence="4 6" id="KW-1133">Transmembrane helix</keyword>
<feature type="domain" description="Ion transport" evidence="7">
    <location>
        <begin position="799"/>
        <end position="967"/>
    </location>
</feature>
<accession>D7FZR6</accession>
<dbReference type="InterPro" id="IPR036770">
    <property type="entry name" value="Ankyrin_rpt-contain_sf"/>
</dbReference>
<dbReference type="Pfam" id="PF00520">
    <property type="entry name" value="Ion_trans"/>
    <property type="match status" value="1"/>
</dbReference>
<dbReference type="EMBL" id="FN649736">
    <property type="protein sequence ID" value="CBJ32873.1"/>
    <property type="molecule type" value="Genomic_DNA"/>
</dbReference>
<feature type="transmembrane region" description="Helical" evidence="6">
    <location>
        <begin position="774"/>
        <end position="791"/>
    </location>
</feature>
<organism evidence="8 9">
    <name type="scientific">Ectocarpus siliculosus</name>
    <name type="common">Brown alga</name>
    <name type="synonym">Conferva siliculosa</name>
    <dbReference type="NCBI Taxonomy" id="2880"/>
    <lineage>
        <taxon>Eukaryota</taxon>
        <taxon>Sar</taxon>
        <taxon>Stramenopiles</taxon>
        <taxon>Ochrophyta</taxon>
        <taxon>PX clade</taxon>
        <taxon>Phaeophyceae</taxon>
        <taxon>Ectocarpales</taxon>
        <taxon>Ectocarpaceae</taxon>
        <taxon>Ectocarpus</taxon>
    </lineage>
</organism>
<keyword evidence="5 6" id="KW-0472">Membrane</keyword>
<dbReference type="Proteomes" id="UP000002630">
    <property type="component" value="Linkage Group LG11"/>
</dbReference>
<comment type="subcellular location">
    <subcellularLocation>
        <location evidence="1">Membrane</location>
        <topology evidence="1">Multi-pass membrane protein</topology>
    </subcellularLocation>
</comment>
<dbReference type="GO" id="GO:0005886">
    <property type="term" value="C:plasma membrane"/>
    <property type="evidence" value="ECO:0007669"/>
    <property type="project" value="TreeGrafter"/>
</dbReference>
<evidence type="ECO:0000256" key="4">
    <source>
        <dbReference type="ARBA" id="ARBA00022989"/>
    </source>
</evidence>
<feature type="transmembrane region" description="Helical" evidence="6">
    <location>
        <begin position="811"/>
        <end position="828"/>
    </location>
</feature>
<feature type="transmembrane region" description="Helical" evidence="6">
    <location>
        <begin position="707"/>
        <end position="724"/>
    </location>
</feature>
<keyword evidence="8" id="KW-0675">Receptor</keyword>
<protein>
    <submittedName>
        <fullName evidence="8">Ankyrin Repeat Transient Receptor Potential Channel</fullName>
    </submittedName>
</protein>
<name>D7FZR6_ECTSI</name>
<evidence type="ECO:0000256" key="5">
    <source>
        <dbReference type="ARBA" id="ARBA00023136"/>
    </source>
</evidence>
<dbReference type="InterPro" id="IPR024862">
    <property type="entry name" value="TRPV"/>
</dbReference>
<dbReference type="InterPro" id="IPR005821">
    <property type="entry name" value="Ion_trans_dom"/>
</dbReference>
<gene>
    <name evidence="8" type="ORF">Esi_0383_0013</name>
</gene>
<dbReference type="Gene3D" id="1.25.40.20">
    <property type="entry name" value="Ankyrin repeat-containing domain"/>
    <property type="match status" value="1"/>
</dbReference>
<feature type="transmembrane region" description="Helical" evidence="6">
    <location>
        <begin position="736"/>
        <end position="754"/>
    </location>
</feature>